<name>A0ABD1YZC4_9MARC</name>
<accession>A0ABD1YZC4</accession>
<evidence type="ECO:0000313" key="1">
    <source>
        <dbReference type="EMBL" id="KAL2636122.1"/>
    </source>
</evidence>
<reference evidence="1 2" key="1">
    <citation type="submission" date="2024-09" db="EMBL/GenBank/DDBJ databases">
        <title>Chromosome-scale assembly of Riccia fluitans.</title>
        <authorList>
            <person name="Paukszto L."/>
            <person name="Sawicki J."/>
            <person name="Karawczyk K."/>
            <person name="Piernik-Szablinska J."/>
            <person name="Szczecinska M."/>
            <person name="Mazdziarz M."/>
        </authorList>
    </citation>
    <scope>NUCLEOTIDE SEQUENCE [LARGE SCALE GENOMIC DNA]</scope>
    <source>
        <strain evidence="1">Rf_01</strain>
        <tissue evidence="1">Aerial parts of the thallus</tissue>
    </source>
</reference>
<sequence>MFALFYILKILKHNLEHECGWDILIDSRVSKGPPKRCTHRWPQGIHRLLAESSDFREQKESVIFTKRRSIQFLKLRQMV</sequence>
<proteinExistence type="predicted"/>
<dbReference type="AlphaFoldDB" id="A0ABD1YZC4"/>
<dbReference type="EMBL" id="JBHFFA010000003">
    <property type="protein sequence ID" value="KAL2636122.1"/>
    <property type="molecule type" value="Genomic_DNA"/>
</dbReference>
<evidence type="ECO:0000313" key="2">
    <source>
        <dbReference type="Proteomes" id="UP001605036"/>
    </source>
</evidence>
<organism evidence="1 2">
    <name type="scientific">Riccia fluitans</name>
    <dbReference type="NCBI Taxonomy" id="41844"/>
    <lineage>
        <taxon>Eukaryota</taxon>
        <taxon>Viridiplantae</taxon>
        <taxon>Streptophyta</taxon>
        <taxon>Embryophyta</taxon>
        <taxon>Marchantiophyta</taxon>
        <taxon>Marchantiopsida</taxon>
        <taxon>Marchantiidae</taxon>
        <taxon>Marchantiales</taxon>
        <taxon>Ricciaceae</taxon>
        <taxon>Riccia</taxon>
    </lineage>
</organism>
<gene>
    <name evidence="1" type="ORF">R1flu_007601</name>
</gene>
<comment type="caution">
    <text evidence="1">The sequence shown here is derived from an EMBL/GenBank/DDBJ whole genome shotgun (WGS) entry which is preliminary data.</text>
</comment>
<dbReference type="Proteomes" id="UP001605036">
    <property type="component" value="Unassembled WGS sequence"/>
</dbReference>
<protein>
    <submittedName>
        <fullName evidence="1">Uncharacterized protein</fullName>
    </submittedName>
</protein>
<keyword evidence="2" id="KW-1185">Reference proteome</keyword>